<dbReference type="PANTHER" id="PTHR23501">
    <property type="entry name" value="MAJOR FACILITATOR SUPERFAMILY"/>
    <property type="match status" value="1"/>
</dbReference>
<dbReference type="OrthoDB" id="4919761at2759"/>
<organism evidence="6 7">
    <name type="scientific">Purpureocillium takamizusanense</name>
    <dbReference type="NCBI Taxonomy" id="2060973"/>
    <lineage>
        <taxon>Eukaryota</taxon>
        <taxon>Fungi</taxon>
        <taxon>Dikarya</taxon>
        <taxon>Ascomycota</taxon>
        <taxon>Pezizomycotina</taxon>
        <taxon>Sordariomycetes</taxon>
        <taxon>Hypocreomycetidae</taxon>
        <taxon>Hypocreales</taxon>
        <taxon>Ophiocordycipitaceae</taxon>
        <taxon>Purpureocillium</taxon>
    </lineage>
</organism>
<keyword evidence="3" id="KW-1133">Transmembrane helix</keyword>
<protein>
    <submittedName>
        <fullName evidence="6">Uncharacterized protein</fullName>
    </submittedName>
</protein>
<dbReference type="RefSeq" id="XP_047842893.1">
    <property type="nucleotide sequence ID" value="XM_047986909.1"/>
</dbReference>
<dbReference type="PANTHER" id="PTHR23501:SF43">
    <property type="entry name" value="MULTIDRUG TRANSPORTER, PUTATIVE (AFU_ORTHOLOGUE AFUA_6G03040)-RELATED"/>
    <property type="match status" value="1"/>
</dbReference>
<keyword evidence="7" id="KW-1185">Reference proteome</keyword>
<keyword evidence="4" id="KW-0472">Membrane</keyword>
<evidence type="ECO:0000256" key="5">
    <source>
        <dbReference type="SAM" id="SignalP"/>
    </source>
</evidence>
<keyword evidence="5" id="KW-0732">Signal</keyword>
<dbReference type="GeneID" id="72067545"/>
<evidence type="ECO:0000256" key="3">
    <source>
        <dbReference type="ARBA" id="ARBA00022989"/>
    </source>
</evidence>
<dbReference type="AlphaFoldDB" id="A0A9Q8VC27"/>
<accession>A0A9Q8VC27</accession>
<evidence type="ECO:0000256" key="1">
    <source>
        <dbReference type="ARBA" id="ARBA00004141"/>
    </source>
</evidence>
<dbReference type="KEGG" id="ptkz:JDV02_005596"/>
<reference evidence="6" key="1">
    <citation type="submission" date="2021-11" db="EMBL/GenBank/DDBJ databases">
        <title>Purpureocillium_takamizusanense_genome.</title>
        <authorList>
            <person name="Nguyen N.-H."/>
        </authorList>
    </citation>
    <scope>NUCLEOTIDE SEQUENCE</scope>
    <source>
        <strain evidence="6">PT3</strain>
    </source>
</reference>
<feature type="chain" id="PRO_5040223598" evidence="5">
    <location>
        <begin position="23"/>
        <end position="135"/>
    </location>
</feature>
<sequence length="135" mass="14901">MGLGFGLNLSTILIMAPMIVREKDMPVTMAAVTQIRVVGGTIGLAVCSARLKNHLKTGAREFLTPEQIRSILTDISNITLLPQKLQHQSRSLFAAGYSQQMRVMMYFSIVSLLSVGLLFEKHPRRFPAIKTGQVS</sequence>
<dbReference type="EMBL" id="CP086358">
    <property type="protein sequence ID" value="UNI19412.1"/>
    <property type="molecule type" value="Genomic_DNA"/>
</dbReference>
<evidence type="ECO:0000313" key="7">
    <source>
        <dbReference type="Proteomes" id="UP000829364"/>
    </source>
</evidence>
<feature type="signal peptide" evidence="5">
    <location>
        <begin position="1"/>
        <end position="22"/>
    </location>
</feature>
<dbReference type="Proteomes" id="UP000829364">
    <property type="component" value="Chromosome 5"/>
</dbReference>
<evidence type="ECO:0000256" key="4">
    <source>
        <dbReference type="ARBA" id="ARBA00023136"/>
    </source>
</evidence>
<evidence type="ECO:0000256" key="2">
    <source>
        <dbReference type="ARBA" id="ARBA00022692"/>
    </source>
</evidence>
<evidence type="ECO:0000313" key="6">
    <source>
        <dbReference type="EMBL" id="UNI19412.1"/>
    </source>
</evidence>
<dbReference type="GO" id="GO:0005886">
    <property type="term" value="C:plasma membrane"/>
    <property type="evidence" value="ECO:0007669"/>
    <property type="project" value="TreeGrafter"/>
</dbReference>
<comment type="subcellular location">
    <subcellularLocation>
        <location evidence="1">Membrane</location>
        <topology evidence="1">Multi-pass membrane protein</topology>
    </subcellularLocation>
</comment>
<dbReference type="GO" id="GO:0022857">
    <property type="term" value="F:transmembrane transporter activity"/>
    <property type="evidence" value="ECO:0007669"/>
    <property type="project" value="TreeGrafter"/>
</dbReference>
<name>A0A9Q8VC27_9HYPO</name>
<gene>
    <name evidence="6" type="ORF">JDV02_005596</name>
</gene>
<keyword evidence="2" id="KW-0812">Transmembrane</keyword>
<proteinExistence type="predicted"/>